<organism evidence="1 2">
    <name type="scientific">Enterobacter agglomerans</name>
    <name type="common">Erwinia herbicola</name>
    <name type="synonym">Pantoea agglomerans</name>
    <dbReference type="NCBI Taxonomy" id="549"/>
    <lineage>
        <taxon>Bacteria</taxon>
        <taxon>Pseudomonadati</taxon>
        <taxon>Pseudomonadota</taxon>
        <taxon>Gammaproteobacteria</taxon>
        <taxon>Enterobacterales</taxon>
        <taxon>Erwiniaceae</taxon>
        <taxon>Pantoea</taxon>
        <taxon>Pantoea agglomerans group</taxon>
    </lineage>
</organism>
<dbReference type="AlphaFoldDB" id="A0AAN2K6L6"/>
<gene>
    <name evidence="1" type="ORF">DAPPPG734_18625</name>
</gene>
<accession>A0AAN2K6L6</accession>
<name>A0AAN2K6L6_ENTAG</name>
<proteinExistence type="predicted"/>
<evidence type="ECO:0000313" key="2">
    <source>
        <dbReference type="Proteomes" id="UP001158961"/>
    </source>
</evidence>
<reference evidence="1" key="1">
    <citation type="submission" date="2022-05" db="EMBL/GenBank/DDBJ databases">
        <authorList>
            <person name="Pothier F. J."/>
        </authorList>
    </citation>
    <scope>NUCLEOTIDE SEQUENCE</scope>
    <source>
        <strain evidence="1">DAPP-PG734</strain>
    </source>
</reference>
<dbReference type="EMBL" id="OW970315">
    <property type="protein sequence ID" value="CAH6335425.1"/>
    <property type="molecule type" value="Genomic_DNA"/>
</dbReference>
<protein>
    <submittedName>
        <fullName evidence="1">Uncharacterized protein</fullName>
    </submittedName>
</protein>
<sequence>MSFPLFYHSSETYRQSLPVYLLSVLSPERIIKPVQFLFCHVPERLSAWLSIKSRSHFRQRQPFVLNGEFLNISGEPPEMLSNRIVQRLFSVQTCPVAGFLQRFAEPEQAKAILPLITVFKRGGLCPELEAEGVNNVLSKERIHVGSTLLYVDDLLTHSLTPLSFFRPPTSDRQAVVSEKHNTPGKGRSGTLLSGCLAPFTYVFVNVNSLKRQHLSGVKRCLIRPTVTPSLNGGAYD</sequence>
<evidence type="ECO:0000313" key="1">
    <source>
        <dbReference type="EMBL" id="CAH6335425.1"/>
    </source>
</evidence>
<dbReference type="Proteomes" id="UP001158961">
    <property type="component" value="Chromosome"/>
</dbReference>
<dbReference type="RefSeq" id="WP_031592634.1">
    <property type="nucleotide sequence ID" value="NZ_JNVA01000034.1"/>
</dbReference>